<keyword evidence="4" id="KW-1003">Cell membrane</keyword>
<dbReference type="PANTHER" id="PTHR43065:SF46">
    <property type="entry name" value="C4-DICARBOXYLATE TRANSPORT SENSOR PROTEIN DCTB"/>
    <property type="match status" value="1"/>
</dbReference>
<dbReference type="EMBL" id="BLVO01000016">
    <property type="protein sequence ID" value="GFM35170.1"/>
    <property type="molecule type" value="Genomic_DNA"/>
</dbReference>
<keyword evidence="5" id="KW-0597">Phosphoprotein</keyword>
<evidence type="ECO:0000256" key="10">
    <source>
        <dbReference type="ARBA" id="ARBA00022840"/>
    </source>
</evidence>
<evidence type="ECO:0000256" key="13">
    <source>
        <dbReference type="ARBA" id="ARBA00023136"/>
    </source>
</evidence>
<dbReference type="InterPro" id="IPR033479">
    <property type="entry name" value="dCache_1"/>
</dbReference>
<dbReference type="Gene3D" id="3.30.565.10">
    <property type="entry name" value="Histidine kinase-like ATPase, C-terminal domain"/>
    <property type="match status" value="1"/>
</dbReference>
<evidence type="ECO:0000256" key="14">
    <source>
        <dbReference type="SAM" id="Phobius"/>
    </source>
</evidence>
<evidence type="ECO:0000256" key="5">
    <source>
        <dbReference type="ARBA" id="ARBA00022553"/>
    </source>
</evidence>
<dbReference type="InterPro" id="IPR003594">
    <property type="entry name" value="HATPase_dom"/>
</dbReference>
<comment type="caution">
    <text evidence="16">The sequence shown here is derived from an EMBL/GenBank/DDBJ whole genome shotgun (WGS) entry which is preliminary data.</text>
</comment>
<gene>
    <name evidence="16" type="ORF">DSM101010T_35350</name>
</gene>
<dbReference type="Gene3D" id="1.10.287.130">
    <property type="match status" value="1"/>
</dbReference>
<organism evidence="16 17">
    <name type="scientific">Desulfovibrio subterraneus</name>
    <dbReference type="NCBI Taxonomy" id="2718620"/>
    <lineage>
        <taxon>Bacteria</taxon>
        <taxon>Pseudomonadati</taxon>
        <taxon>Thermodesulfobacteriota</taxon>
        <taxon>Desulfovibrionia</taxon>
        <taxon>Desulfovibrionales</taxon>
        <taxon>Desulfovibrionaceae</taxon>
        <taxon>Desulfovibrio</taxon>
    </lineage>
</organism>
<reference evidence="16 17" key="1">
    <citation type="submission" date="2020-05" db="EMBL/GenBank/DDBJ databases">
        <title>Draft genome sequence of Desulfovibrio sp. strain HN2T.</title>
        <authorList>
            <person name="Ueno A."/>
            <person name="Tamazawa S."/>
            <person name="Tamamura S."/>
            <person name="Murakami T."/>
            <person name="Kiyama T."/>
            <person name="Inomata H."/>
            <person name="Amano Y."/>
            <person name="Miyakawa K."/>
            <person name="Tamaki H."/>
            <person name="Naganuma T."/>
            <person name="Kaneko K."/>
        </authorList>
    </citation>
    <scope>NUCLEOTIDE SEQUENCE [LARGE SCALE GENOMIC DNA]</scope>
    <source>
        <strain evidence="16 17">HN2</strain>
    </source>
</reference>
<evidence type="ECO:0000256" key="2">
    <source>
        <dbReference type="ARBA" id="ARBA00004651"/>
    </source>
</evidence>
<dbReference type="GO" id="GO:0005886">
    <property type="term" value="C:plasma membrane"/>
    <property type="evidence" value="ECO:0007669"/>
    <property type="project" value="UniProtKB-SubCell"/>
</dbReference>
<dbReference type="Pfam" id="PF00512">
    <property type="entry name" value="HisKA"/>
    <property type="match status" value="1"/>
</dbReference>
<evidence type="ECO:0000256" key="3">
    <source>
        <dbReference type="ARBA" id="ARBA00012438"/>
    </source>
</evidence>
<keyword evidence="8" id="KW-0547">Nucleotide-binding</keyword>
<evidence type="ECO:0000313" key="17">
    <source>
        <dbReference type="Proteomes" id="UP000503840"/>
    </source>
</evidence>
<evidence type="ECO:0000256" key="4">
    <source>
        <dbReference type="ARBA" id="ARBA00022475"/>
    </source>
</evidence>
<evidence type="ECO:0000256" key="7">
    <source>
        <dbReference type="ARBA" id="ARBA00022692"/>
    </source>
</evidence>
<comment type="catalytic activity">
    <reaction evidence="1">
        <text>ATP + protein L-histidine = ADP + protein N-phospho-L-histidine.</text>
        <dbReference type="EC" id="2.7.13.3"/>
    </reaction>
</comment>
<feature type="transmembrane region" description="Helical" evidence="14">
    <location>
        <begin position="12"/>
        <end position="34"/>
    </location>
</feature>
<accession>A0A7J0BNA9</accession>
<dbReference type="RefSeq" id="WP_174406215.1">
    <property type="nucleotide sequence ID" value="NZ_BLVO01000016.1"/>
</dbReference>
<dbReference type="SMART" id="SM00387">
    <property type="entry name" value="HATPase_c"/>
    <property type="match status" value="1"/>
</dbReference>
<keyword evidence="10" id="KW-0067">ATP-binding</keyword>
<dbReference type="InterPro" id="IPR036097">
    <property type="entry name" value="HisK_dim/P_sf"/>
</dbReference>
<keyword evidence="6" id="KW-0808">Transferase</keyword>
<dbReference type="GO" id="GO:0000155">
    <property type="term" value="F:phosphorelay sensor kinase activity"/>
    <property type="evidence" value="ECO:0007669"/>
    <property type="project" value="InterPro"/>
</dbReference>
<dbReference type="EC" id="2.7.13.3" evidence="3"/>
<evidence type="ECO:0000256" key="12">
    <source>
        <dbReference type="ARBA" id="ARBA00023012"/>
    </source>
</evidence>
<keyword evidence="7 14" id="KW-0812">Transmembrane</keyword>
<dbReference type="SUPFAM" id="SSF47384">
    <property type="entry name" value="Homodimeric domain of signal transducing histidine kinase"/>
    <property type="match status" value="1"/>
</dbReference>
<dbReference type="CDD" id="cd00082">
    <property type="entry name" value="HisKA"/>
    <property type="match status" value="1"/>
</dbReference>
<keyword evidence="11 14" id="KW-1133">Transmembrane helix</keyword>
<keyword evidence="9 16" id="KW-0418">Kinase</keyword>
<feature type="domain" description="Histidine kinase" evidence="15">
    <location>
        <begin position="332"/>
        <end position="550"/>
    </location>
</feature>
<keyword evidence="13 14" id="KW-0472">Membrane</keyword>
<sequence>MIEAKYSKLFGRIAGISLVFAVIPLLSLAVFIYIQFSETYNSKIRENLRATVENKRMAIDLFLEEKRSILQTLAGIHDYETLTSPGYLRRLFRETASHANASFVDMGVIDEQGRHVAYEGPYQLRTANYSDAEWFHEVLLRGVYVSNVFMGQRRFPHFVIAIRRDEGEKTWILRATIDMNVFNALVQSVQSGSRGDAFLVNDKMELQTASRFSGGPMAPAPLTSVERFRGIRVHNETMHGRPGMIGMSWLENAPWLLVITDDVAEEMSPLLSTKTDVLLLCSIGIIIIVIGTITTSRLLVAHIRKADMEAARLDASLLHQSKMAALGKMAAGVAHELNNPLTLIREAAGWLHDLLDPDENEEPDRDEIRKVLTRIDAYIERARGITHRMLGFGRRMEPVKEHVNANALVDETVAFLENEALHRNITIERSLDSALPPVRIDPSQVQQVFLNLLDNAIDAVGHDGTIRIRTQVAPTAGFAQIDFMDSGPGIPPQIIDKIFDPFFTTKAAGEGTGLGLAISYGIVEKMGGNIRVESSPETGTTFSVLLPLAETA</sequence>
<dbReference type="SUPFAM" id="SSF55874">
    <property type="entry name" value="ATPase domain of HSP90 chaperone/DNA topoisomerase II/histidine kinase"/>
    <property type="match status" value="1"/>
</dbReference>
<dbReference type="InterPro" id="IPR005467">
    <property type="entry name" value="His_kinase_dom"/>
</dbReference>
<name>A0A7J0BNA9_9BACT</name>
<dbReference type="Proteomes" id="UP000503840">
    <property type="component" value="Unassembled WGS sequence"/>
</dbReference>
<evidence type="ECO:0000256" key="8">
    <source>
        <dbReference type="ARBA" id="ARBA00022741"/>
    </source>
</evidence>
<dbReference type="PRINTS" id="PR00344">
    <property type="entry name" value="BCTRLSENSOR"/>
</dbReference>
<keyword evidence="17" id="KW-1185">Reference proteome</keyword>
<dbReference type="Pfam" id="PF02743">
    <property type="entry name" value="dCache_1"/>
    <property type="match status" value="1"/>
</dbReference>
<evidence type="ECO:0000313" key="16">
    <source>
        <dbReference type="EMBL" id="GFM35170.1"/>
    </source>
</evidence>
<evidence type="ECO:0000259" key="15">
    <source>
        <dbReference type="PROSITE" id="PS50109"/>
    </source>
</evidence>
<comment type="subcellular location">
    <subcellularLocation>
        <location evidence="2">Cell membrane</location>
        <topology evidence="2">Multi-pass membrane protein</topology>
    </subcellularLocation>
</comment>
<dbReference type="InterPro" id="IPR004358">
    <property type="entry name" value="Sig_transdc_His_kin-like_C"/>
</dbReference>
<dbReference type="Gene3D" id="3.30.450.20">
    <property type="entry name" value="PAS domain"/>
    <property type="match status" value="1"/>
</dbReference>
<feature type="transmembrane region" description="Helical" evidence="14">
    <location>
        <begin position="277"/>
        <end position="300"/>
    </location>
</feature>
<dbReference type="InterPro" id="IPR036890">
    <property type="entry name" value="HATPase_C_sf"/>
</dbReference>
<evidence type="ECO:0000256" key="6">
    <source>
        <dbReference type="ARBA" id="ARBA00022679"/>
    </source>
</evidence>
<keyword evidence="12" id="KW-0902">Two-component regulatory system</keyword>
<evidence type="ECO:0000256" key="9">
    <source>
        <dbReference type="ARBA" id="ARBA00022777"/>
    </source>
</evidence>
<evidence type="ECO:0000256" key="1">
    <source>
        <dbReference type="ARBA" id="ARBA00000085"/>
    </source>
</evidence>
<dbReference type="AlphaFoldDB" id="A0A7J0BNA9"/>
<protein>
    <recommendedName>
        <fullName evidence="3">histidine kinase</fullName>
        <ecNumber evidence="3">2.7.13.3</ecNumber>
    </recommendedName>
</protein>
<dbReference type="GO" id="GO:0005524">
    <property type="term" value="F:ATP binding"/>
    <property type="evidence" value="ECO:0007669"/>
    <property type="project" value="UniProtKB-KW"/>
</dbReference>
<proteinExistence type="predicted"/>
<evidence type="ECO:0000256" key="11">
    <source>
        <dbReference type="ARBA" id="ARBA00022989"/>
    </source>
</evidence>
<dbReference type="PROSITE" id="PS50109">
    <property type="entry name" value="HIS_KIN"/>
    <property type="match status" value="1"/>
</dbReference>
<dbReference type="InterPro" id="IPR003661">
    <property type="entry name" value="HisK_dim/P_dom"/>
</dbReference>
<dbReference type="SMART" id="SM00388">
    <property type="entry name" value="HisKA"/>
    <property type="match status" value="1"/>
</dbReference>
<dbReference type="Pfam" id="PF02518">
    <property type="entry name" value="HATPase_c"/>
    <property type="match status" value="1"/>
</dbReference>
<dbReference type="PANTHER" id="PTHR43065">
    <property type="entry name" value="SENSOR HISTIDINE KINASE"/>
    <property type="match status" value="1"/>
</dbReference>